<evidence type="ECO:0000259" key="1">
    <source>
        <dbReference type="Pfam" id="PF06985"/>
    </source>
</evidence>
<dbReference type="InterPro" id="IPR052895">
    <property type="entry name" value="HetReg/Transcr_Mod"/>
</dbReference>
<feature type="domain" description="Heterokaryon incompatibility" evidence="1">
    <location>
        <begin position="57"/>
        <end position="222"/>
    </location>
</feature>
<evidence type="ECO:0000313" key="3">
    <source>
        <dbReference type="Proteomes" id="UP000193144"/>
    </source>
</evidence>
<protein>
    <submittedName>
        <fullName evidence="2">Heterokaryon incompatibility protein-domain-containing protein</fullName>
    </submittedName>
</protein>
<dbReference type="STRING" id="1231657.A0A1Y1ZX83"/>
<evidence type="ECO:0000313" key="2">
    <source>
        <dbReference type="EMBL" id="ORY14866.1"/>
    </source>
</evidence>
<dbReference type="AlphaFoldDB" id="A0A1Y1ZX83"/>
<proteinExistence type="predicted"/>
<dbReference type="InterPro" id="IPR010730">
    <property type="entry name" value="HET"/>
</dbReference>
<dbReference type="PANTHER" id="PTHR24148">
    <property type="entry name" value="ANKYRIN REPEAT DOMAIN-CONTAINING PROTEIN 39 HOMOLOG-RELATED"/>
    <property type="match status" value="1"/>
</dbReference>
<sequence>MFPWDQPYRYLPLPEPRSIRLLRLGESWSFPSYCDGCPSDSHGWDLVTVSLDDATSFLAISYVWGDPRRKGKLRGPQGTLNLSESVSSIIHHLSSTYERPLHVWIDALCIDQASMEEKRTQLPLMRDIYKTAVQVIGWLGDVSVFDFYPGTRTNASHSLKDAADAITSYAKRGDANEIFQRLRAGQREIVCQCRRDRGRELLHTFDSLFSRKWFHRTWVFQEIVCGSLVVITFQNRARDMVQEILWDDLFLYLHNHNLLQFDENIDNMEHIYGSSNVCITAGRRYLRQQTRTQTSLQTLLTEVSSTLEATDPRDRIYGLVGLSSDIRFEDLKPAYSESVQSVYIETASLLLTSRRDPNPFPFALLSFAGIGRARNFEGLPSWVPDWTSATHRLYFVRNPVCIEESHFEKISGRAGFDATQGATYDVPYVSQNRLVQQFSQSQDSSSTV</sequence>
<dbReference type="Pfam" id="PF06985">
    <property type="entry name" value="HET"/>
    <property type="match status" value="1"/>
</dbReference>
<name>A0A1Y1ZX83_9PLEO</name>
<dbReference type="EMBL" id="MCFA01000029">
    <property type="protein sequence ID" value="ORY14866.1"/>
    <property type="molecule type" value="Genomic_DNA"/>
</dbReference>
<reference evidence="2 3" key="1">
    <citation type="submission" date="2016-07" db="EMBL/GenBank/DDBJ databases">
        <title>Pervasive Adenine N6-methylation of Active Genes in Fungi.</title>
        <authorList>
            <consortium name="DOE Joint Genome Institute"/>
            <person name="Mondo S.J."/>
            <person name="Dannebaum R.O."/>
            <person name="Kuo R.C."/>
            <person name="Labutti K."/>
            <person name="Haridas S."/>
            <person name="Kuo A."/>
            <person name="Salamov A."/>
            <person name="Ahrendt S.R."/>
            <person name="Lipzen A."/>
            <person name="Sullivan W."/>
            <person name="Andreopoulos W.B."/>
            <person name="Clum A."/>
            <person name="Lindquist E."/>
            <person name="Daum C."/>
            <person name="Ramamoorthy G.K."/>
            <person name="Gryganskyi A."/>
            <person name="Culley D."/>
            <person name="Magnuson J.K."/>
            <person name="James T.Y."/>
            <person name="O'Malley M.A."/>
            <person name="Stajich J.E."/>
            <person name="Spatafora J.W."/>
            <person name="Visel A."/>
            <person name="Grigoriev I.V."/>
        </authorList>
    </citation>
    <scope>NUCLEOTIDE SEQUENCE [LARGE SCALE GENOMIC DNA]</scope>
    <source>
        <strain evidence="2 3">CBS 115471</strain>
    </source>
</reference>
<dbReference type="OrthoDB" id="2157530at2759"/>
<comment type="caution">
    <text evidence="2">The sequence shown here is derived from an EMBL/GenBank/DDBJ whole genome shotgun (WGS) entry which is preliminary data.</text>
</comment>
<organism evidence="2 3">
    <name type="scientific">Clohesyomyces aquaticus</name>
    <dbReference type="NCBI Taxonomy" id="1231657"/>
    <lineage>
        <taxon>Eukaryota</taxon>
        <taxon>Fungi</taxon>
        <taxon>Dikarya</taxon>
        <taxon>Ascomycota</taxon>
        <taxon>Pezizomycotina</taxon>
        <taxon>Dothideomycetes</taxon>
        <taxon>Pleosporomycetidae</taxon>
        <taxon>Pleosporales</taxon>
        <taxon>Lindgomycetaceae</taxon>
        <taxon>Clohesyomyces</taxon>
    </lineage>
</organism>
<dbReference type="Proteomes" id="UP000193144">
    <property type="component" value="Unassembled WGS sequence"/>
</dbReference>
<gene>
    <name evidence="2" type="ORF">BCR34DRAFT_201028</name>
</gene>
<keyword evidence="3" id="KW-1185">Reference proteome</keyword>
<accession>A0A1Y1ZX83</accession>
<dbReference type="PANTHER" id="PTHR24148:SF64">
    <property type="entry name" value="HETEROKARYON INCOMPATIBILITY DOMAIN-CONTAINING PROTEIN"/>
    <property type="match status" value="1"/>
</dbReference>